<dbReference type="Proteomes" id="UP000028582">
    <property type="component" value="Unassembled WGS sequence"/>
</dbReference>
<dbReference type="SUPFAM" id="SSF53254">
    <property type="entry name" value="Phosphoglycerate mutase-like"/>
    <property type="match status" value="1"/>
</dbReference>
<evidence type="ECO:0000313" key="3">
    <source>
        <dbReference type="Proteomes" id="UP000028582"/>
    </source>
</evidence>
<dbReference type="InterPro" id="IPR029033">
    <property type="entry name" value="His_PPase_superfam"/>
</dbReference>
<dbReference type="Gene3D" id="3.40.50.1240">
    <property type="entry name" value="Phosphoglycerate mutase-like"/>
    <property type="match status" value="1"/>
</dbReference>
<dbReference type="GO" id="GO:0016791">
    <property type="term" value="F:phosphatase activity"/>
    <property type="evidence" value="ECO:0007669"/>
    <property type="project" value="TreeGrafter"/>
</dbReference>
<dbReference type="OrthoDB" id="496981at2759"/>
<gene>
    <name evidence="2" type="ORF">F444_15229</name>
</gene>
<evidence type="ECO:0000256" key="1">
    <source>
        <dbReference type="SAM" id="MobiDB-lite"/>
    </source>
</evidence>
<evidence type="ECO:0008006" key="4">
    <source>
        <dbReference type="Google" id="ProtNLM"/>
    </source>
</evidence>
<sequence>MTETTELDSAANADGAATATAAAAPTSVRAIEGFFAPKPPANSSESVSLFKRFQLEPPSWDEFQRKIAQLEKPDAESANVPRRVKVVYFVRHAEGIHNATANEVGAELWESDLAFREKYLDADLTPFGINDAQSKGPSSVKAELERGMPPIERVVVSPLSRAIQTAQNFFAKDQIPDTPFVCIESCREILGCHTCDKRRSISELKLKFPGVDFTAIKDDNDLLWTATHRETDEEMQARAKEFLLELFREIPERNVVVVTHSGFMESVCAVVLGIRIHPANCEVIPFVLEAV</sequence>
<feature type="region of interest" description="Disordered" evidence="1">
    <location>
        <begin position="1"/>
        <end position="22"/>
    </location>
</feature>
<dbReference type="CDD" id="cd07067">
    <property type="entry name" value="HP_PGM_like"/>
    <property type="match status" value="1"/>
</dbReference>
<dbReference type="PANTHER" id="PTHR48100:SF1">
    <property type="entry name" value="HISTIDINE PHOSPHATASE FAMILY PROTEIN-RELATED"/>
    <property type="match status" value="1"/>
</dbReference>
<organism evidence="2 3">
    <name type="scientific">Phytophthora nicotianae P1976</name>
    <dbReference type="NCBI Taxonomy" id="1317066"/>
    <lineage>
        <taxon>Eukaryota</taxon>
        <taxon>Sar</taxon>
        <taxon>Stramenopiles</taxon>
        <taxon>Oomycota</taxon>
        <taxon>Peronosporomycetes</taxon>
        <taxon>Peronosporales</taxon>
        <taxon>Peronosporaceae</taxon>
        <taxon>Phytophthora</taxon>
    </lineage>
</organism>
<dbReference type="EMBL" id="ANJA01002814">
    <property type="protein sequence ID" value="ETO67901.1"/>
    <property type="molecule type" value="Genomic_DNA"/>
</dbReference>
<dbReference type="InterPro" id="IPR050275">
    <property type="entry name" value="PGM_Phosphatase"/>
</dbReference>
<comment type="caution">
    <text evidence="2">The sequence shown here is derived from an EMBL/GenBank/DDBJ whole genome shotgun (WGS) entry which is preliminary data.</text>
</comment>
<dbReference type="Pfam" id="PF00300">
    <property type="entry name" value="His_Phos_1"/>
    <property type="match status" value="1"/>
</dbReference>
<dbReference type="PANTHER" id="PTHR48100">
    <property type="entry name" value="BROAD-SPECIFICITY PHOSPHATASE YOR283W-RELATED"/>
    <property type="match status" value="1"/>
</dbReference>
<proteinExistence type="predicted"/>
<feature type="compositionally biased region" description="Low complexity" evidence="1">
    <location>
        <begin position="10"/>
        <end position="22"/>
    </location>
</feature>
<dbReference type="InterPro" id="IPR013078">
    <property type="entry name" value="His_Pase_superF_clade-1"/>
</dbReference>
<accession>A0A080ZMP0</accession>
<dbReference type="AlphaFoldDB" id="A0A080ZMP0"/>
<reference evidence="2 3" key="1">
    <citation type="submission" date="2013-11" db="EMBL/GenBank/DDBJ databases">
        <title>The Genome Sequence of Phytophthora parasitica P1976.</title>
        <authorList>
            <consortium name="The Broad Institute Genomics Platform"/>
            <person name="Russ C."/>
            <person name="Tyler B."/>
            <person name="Panabieres F."/>
            <person name="Shan W."/>
            <person name="Tripathy S."/>
            <person name="Grunwald N."/>
            <person name="Machado M."/>
            <person name="Johnson C.S."/>
            <person name="Walker B."/>
            <person name="Young S."/>
            <person name="Zeng Q."/>
            <person name="Gargeya S."/>
            <person name="Fitzgerald M."/>
            <person name="Haas B."/>
            <person name="Abouelleil A."/>
            <person name="Allen A.W."/>
            <person name="Alvarado L."/>
            <person name="Arachchi H.M."/>
            <person name="Berlin A.M."/>
            <person name="Chapman S.B."/>
            <person name="Gainer-Dewar J."/>
            <person name="Goldberg J."/>
            <person name="Griggs A."/>
            <person name="Gujja S."/>
            <person name="Hansen M."/>
            <person name="Howarth C."/>
            <person name="Imamovic A."/>
            <person name="Ireland A."/>
            <person name="Larimer J."/>
            <person name="McCowan C."/>
            <person name="Murphy C."/>
            <person name="Pearson M."/>
            <person name="Poon T.W."/>
            <person name="Priest M."/>
            <person name="Roberts A."/>
            <person name="Saif S."/>
            <person name="Shea T."/>
            <person name="Sisk P."/>
            <person name="Sykes S."/>
            <person name="Wortman J."/>
            <person name="Nusbaum C."/>
            <person name="Birren B."/>
        </authorList>
    </citation>
    <scope>NUCLEOTIDE SEQUENCE [LARGE SCALE GENOMIC DNA]</scope>
    <source>
        <strain evidence="2 3">P1976</strain>
    </source>
</reference>
<protein>
    <recommendedName>
        <fullName evidence="4">Phosphoglycerate mutase</fullName>
    </recommendedName>
</protein>
<dbReference type="GO" id="GO:0005737">
    <property type="term" value="C:cytoplasm"/>
    <property type="evidence" value="ECO:0007669"/>
    <property type="project" value="TreeGrafter"/>
</dbReference>
<name>A0A080ZMP0_PHYNI</name>
<evidence type="ECO:0000313" key="2">
    <source>
        <dbReference type="EMBL" id="ETO67901.1"/>
    </source>
</evidence>
<dbReference type="SMART" id="SM00855">
    <property type="entry name" value="PGAM"/>
    <property type="match status" value="1"/>
</dbReference>